<dbReference type="Gene3D" id="2.40.50.140">
    <property type="entry name" value="Nucleic acid-binding proteins"/>
    <property type="match status" value="1"/>
</dbReference>
<evidence type="ECO:0000259" key="17">
    <source>
        <dbReference type="PROSITE" id="PS51194"/>
    </source>
</evidence>
<evidence type="ECO:0000256" key="12">
    <source>
        <dbReference type="ARBA" id="ARBA00034617"/>
    </source>
</evidence>
<dbReference type="PANTHER" id="PTHR47964:SF1">
    <property type="entry name" value="ATP-DEPENDENT DNA HELICASE HOMOLOG RECG, CHLOROPLASTIC"/>
    <property type="match status" value="1"/>
</dbReference>
<organism evidence="18 19">
    <name type="scientific">Aminobacterium colombiense (strain DSM 12261 / ALA-1)</name>
    <dbReference type="NCBI Taxonomy" id="572547"/>
    <lineage>
        <taxon>Bacteria</taxon>
        <taxon>Thermotogati</taxon>
        <taxon>Synergistota</taxon>
        <taxon>Synergistia</taxon>
        <taxon>Synergistales</taxon>
        <taxon>Aminobacteriaceae</taxon>
        <taxon>Aminobacterium</taxon>
    </lineage>
</organism>
<dbReference type="GO" id="GO:0006281">
    <property type="term" value="P:DNA repair"/>
    <property type="evidence" value="ECO:0007669"/>
    <property type="project" value="UniProtKB-UniRule"/>
</dbReference>
<sequence length="695" mass="78407">MTEKKLHQQSVRYIKGVGAVREKQLNRLGIQTAEDLILFFPRRYEDRRGLTSLAKLRPETTVSLLVRVVAVEKRQTSRKGFVIIQGLMTDGQDFLRAVWFNRKGLERLLTPGKEVALYGPIDWKYGHLQITNPEFEIIEEGESPESIGQVVPIYPLTAGLHQRWFRKLIRFCLDNSPFIFDPLPDFLRLKHAFPPLYDSILEMHYPQGRESWKKARDRLAYQELFVLQTGMALRRGERSRLAEKAPILPESGRLKERFLKEIFPYPLTEAQKKVSLEISQDMALNIPMHRLLQGDVGSGKTAVAVLALLQAVEGGYQGAFMAPTEILAQQHYYRLHSFLEPLGVSVVLLIGSLKNRARELTLQKISTGEAHVVVGTHALFSDPVTFSNLGFAVIDEQHRFGVLQKNALRAKGANEGQAPHILVMTATPIPRTLTLSVYGDLSVSVIDEMPPGRTPIQTRWLKKKEEGRLWAFIRERCSARERIYWVCPLIDESETLSVASVTERYEYLKKLFPDLNVGLLHGQLPSSEKETIMRSFARGHLDLIVSTTVIEVGVDVPQATVMVIEDADRFGLSQLHQLRGRVGRGGNQSYCVLLSNPTTREGVERLKVMCATTDGFKIAEADLRLRGPGEVCGVRQHGITDFRVADLLKDRSLLDMARKDAFSLVECDPRLSEEQGLLDYVLRTVGKNLELAGIA</sequence>
<dbReference type="InterPro" id="IPR012340">
    <property type="entry name" value="NA-bd_OB-fold"/>
</dbReference>
<dbReference type="HOGENOM" id="CLU_005122_7_1_0"/>
<evidence type="ECO:0000256" key="9">
    <source>
        <dbReference type="ARBA" id="ARBA00023172"/>
    </source>
</evidence>
<evidence type="ECO:0000256" key="11">
    <source>
        <dbReference type="ARBA" id="ARBA00023235"/>
    </source>
</evidence>
<dbReference type="Pfam" id="PF00271">
    <property type="entry name" value="Helicase_C"/>
    <property type="match status" value="1"/>
</dbReference>
<dbReference type="InterPro" id="IPR014001">
    <property type="entry name" value="Helicase_ATP-bd"/>
</dbReference>
<dbReference type="CDD" id="cd17992">
    <property type="entry name" value="DEXHc_RecG"/>
    <property type="match status" value="1"/>
</dbReference>
<feature type="domain" description="Helicase ATP-binding" evidence="16">
    <location>
        <begin position="281"/>
        <end position="446"/>
    </location>
</feature>
<evidence type="ECO:0000256" key="14">
    <source>
        <dbReference type="ARBA" id="ARBA00048988"/>
    </source>
</evidence>
<evidence type="ECO:0000313" key="18">
    <source>
        <dbReference type="EMBL" id="ADE57524.1"/>
    </source>
</evidence>
<keyword evidence="10 15" id="KW-0234">DNA repair</keyword>
<dbReference type="GO" id="GO:0005524">
    <property type="term" value="F:ATP binding"/>
    <property type="evidence" value="ECO:0007669"/>
    <property type="project" value="UniProtKB-KW"/>
</dbReference>
<dbReference type="PROSITE" id="PS51194">
    <property type="entry name" value="HELICASE_CTER"/>
    <property type="match status" value="1"/>
</dbReference>
<dbReference type="EC" id="5.6.2.4" evidence="13 15"/>
<reference evidence="18 19" key="1">
    <citation type="journal article" date="2010" name="Stand. Genomic Sci.">
        <title>Complete genome sequence of Aminobacterium colombiense type strain (ALA-1).</title>
        <authorList>
            <person name="Chertkov O."/>
            <person name="Sikorski J."/>
            <person name="Brambilla E."/>
            <person name="Lapidus A."/>
            <person name="Copeland A."/>
            <person name="Glavina Del Rio T."/>
            <person name="Nolan M."/>
            <person name="Lucas S."/>
            <person name="Tice H."/>
            <person name="Cheng J.F."/>
            <person name="Han C."/>
            <person name="Detter J.C."/>
            <person name="Bruce D."/>
            <person name="Tapia R."/>
            <person name="Goodwin L."/>
            <person name="Pitluck S."/>
            <person name="Liolios K."/>
            <person name="Ivanova N."/>
            <person name="Mavromatis K."/>
            <person name="Ovchinnikova G."/>
            <person name="Pati A."/>
            <person name="Chen A."/>
            <person name="Palaniappan K."/>
            <person name="Land M."/>
            <person name="Hauser L."/>
            <person name="Chang Y.J."/>
            <person name="Jeffries C.D."/>
            <person name="Spring S."/>
            <person name="Rohde M."/>
            <person name="Goker M."/>
            <person name="Bristow J."/>
            <person name="Eisen J.A."/>
            <person name="Markowitz V."/>
            <person name="Hugenholtz P."/>
            <person name="Kyrpides N.C."/>
            <person name="Klenk H.P."/>
        </authorList>
    </citation>
    <scope>NUCLEOTIDE SEQUENCE [LARGE SCALE GENOMIC DNA]</scope>
    <source>
        <strain evidence="19">DSM 12261 / ALA-1</strain>
    </source>
</reference>
<dbReference type="InterPro" id="IPR033454">
    <property type="entry name" value="RecG_wedge"/>
</dbReference>
<dbReference type="InterPro" id="IPR045562">
    <property type="entry name" value="RecG_dom3_C"/>
</dbReference>
<comment type="similarity">
    <text evidence="1 15">Belongs to the helicase family. RecG subfamily.</text>
</comment>
<dbReference type="InterPro" id="IPR011545">
    <property type="entry name" value="DEAD/DEAH_box_helicase_dom"/>
</dbReference>
<name>D5EG42_AMICL</name>
<dbReference type="NCBIfam" id="TIGR00643">
    <property type="entry name" value="recG"/>
    <property type="match status" value="1"/>
</dbReference>
<dbReference type="Pfam" id="PF00270">
    <property type="entry name" value="DEAD"/>
    <property type="match status" value="1"/>
</dbReference>
<dbReference type="PANTHER" id="PTHR47964">
    <property type="entry name" value="ATP-DEPENDENT DNA HELICASE HOMOLOG RECG, CHLOROPLASTIC"/>
    <property type="match status" value="1"/>
</dbReference>
<evidence type="ECO:0000256" key="4">
    <source>
        <dbReference type="ARBA" id="ARBA00022763"/>
    </source>
</evidence>
<evidence type="ECO:0000256" key="15">
    <source>
        <dbReference type="RuleBase" id="RU363016"/>
    </source>
</evidence>
<evidence type="ECO:0000256" key="8">
    <source>
        <dbReference type="ARBA" id="ARBA00023125"/>
    </source>
</evidence>
<dbReference type="GO" id="GO:0006310">
    <property type="term" value="P:DNA recombination"/>
    <property type="evidence" value="ECO:0007669"/>
    <property type="project" value="UniProtKB-UniRule"/>
</dbReference>
<evidence type="ECO:0000256" key="6">
    <source>
        <dbReference type="ARBA" id="ARBA00022806"/>
    </source>
</evidence>
<dbReference type="InterPro" id="IPR027417">
    <property type="entry name" value="P-loop_NTPase"/>
</dbReference>
<evidence type="ECO:0000256" key="13">
    <source>
        <dbReference type="ARBA" id="ARBA00034808"/>
    </source>
</evidence>
<keyword evidence="9 15" id="KW-0233">DNA recombination</keyword>
<keyword evidence="7 15" id="KW-0067">ATP-binding</keyword>
<evidence type="ECO:0000259" key="16">
    <source>
        <dbReference type="PROSITE" id="PS51192"/>
    </source>
</evidence>
<evidence type="ECO:0000256" key="2">
    <source>
        <dbReference type="ARBA" id="ARBA00017846"/>
    </source>
</evidence>
<dbReference type="eggNOG" id="COG1200">
    <property type="taxonomic scope" value="Bacteria"/>
</dbReference>
<keyword evidence="6 15" id="KW-0347">Helicase</keyword>
<dbReference type="InterPro" id="IPR001650">
    <property type="entry name" value="Helicase_C-like"/>
</dbReference>
<keyword evidence="19" id="KW-1185">Reference proteome</keyword>
<dbReference type="InterPro" id="IPR047112">
    <property type="entry name" value="RecG/Mfd"/>
</dbReference>
<dbReference type="Pfam" id="PF19833">
    <property type="entry name" value="RecG_dom3_C"/>
    <property type="match status" value="1"/>
</dbReference>
<comment type="catalytic activity">
    <reaction evidence="12 15">
        <text>Couples ATP hydrolysis with the unwinding of duplex DNA by translocating in the 3'-5' direction.</text>
        <dbReference type="EC" id="5.6.2.4"/>
    </reaction>
</comment>
<comment type="function">
    <text evidence="15">Plays a critical role in recombination and DNA repair. Helps process Holliday junction intermediates to mature products by catalyzing branch migration. Has replication fork regression activity, unwinds stalled or blocked replication forks to make a HJ that can be resolved. Has a DNA unwinding activity characteristic of a DNA helicase with 3'-5' polarity.</text>
</comment>
<feature type="domain" description="Helicase C-terminal" evidence="17">
    <location>
        <begin position="478"/>
        <end position="629"/>
    </location>
</feature>
<gene>
    <name evidence="18" type="ordered locus">Amico_1407</name>
</gene>
<evidence type="ECO:0000256" key="3">
    <source>
        <dbReference type="ARBA" id="ARBA00022741"/>
    </source>
</evidence>
<dbReference type="NCBIfam" id="NF008168">
    <property type="entry name" value="PRK10917.2-2"/>
    <property type="match status" value="1"/>
</dbReference>
<keyword evidence="8" id="KW-0238">DNA-binding</keyword>
<proteinExistence type="inferred from homology"/>
<dbReference type="NCBIfam" id="NF008165">
    <property type="entry name" value="PRK10917.1-3"/>
    <property type="match status" value="1"/>
</dbReference>
<dbReference type="CDD" id="cd04488">
    <property type="entry name" value="RecG_wedge_OBF"/>
    <property type="match status" value="1"/>
</dbReference>
<dbReference type="SMART" id="SM00487">
    <property type="entry name" value="DEXDc"/>
    <property type="match status" value="1"/>
</dbReference>
<evidence type="ECO:0000256" key="1">
    <source>
        <dbReference type="ARBA" id="ARBA00007504"/>
    </source>
</evidence>
<accession>D5EG42</accession>
<dbReference type="STRING" id="572547.Amico_1407"/>
<dbReference type="RefSeq" id="WP_013048787.1">
    <property type="nucleotide sequence ID" value="NC_014011.1"/>
</dbReference>
<dbReference type="Pfam" id="PF17191">
    <property type="entry name" value="RecG_wedge"/>
    <property type="match status" value="1"/>
</dbReference>
<dbReference type="PROSITE" id="PS51192">
    <property type="entry name" value="HELICASE_ATP_BIND_1"/>
    <property type="match status" value="1"/>
</dbReference>
<dbReference type="EMBL" id="CP001997">
    <property type="protein sequence ID" value="ADE57524.1"/>
    <property type="molecule type" value="Genomic_DNA"/>
</dbReference>
<dbReference type="SUPFAM" id="SSF50249">
    <property type="entry name" value="Nucleic acid-binding proteins"/>
    <property type="match status" value="1"/>
</dbReference>
<dbReference type="GO" id="GO:0016887">
    <property type="term" value="F:ATP hydrolysis activity"/>
    <property type="evidence" value="ECO:0007669"/>
    <property type="project" value="RHEA"/>
</dbReference>
<dbReference type="GO" id="GO:0003677">
    <property type="term" value="F:DNA binding"/>
    <property type="evidence" value="ECO:0007669"/>
    <property type="project" value="UniProtKB-KW"/>
</dbReference>
<keyword evidence="5 15" id="KW-0378">Hydrolase</keyword>
<dbReference type="SUPFAM" id="SSF52540">
    <property type="entry name" value="P-loop containing nucleoside triphosphate hydrolases"/>
    <property type="match status" value="2"/>
</dbReference>
<evidence type="ECO:0000256" key="7">
    <source>
        <dbReference type="ARBA" id="ARBA00022840"/>
    </source>
</evidence>
<dbReference type="Proteomes" id="UP000002366">
    <property type="component" value="Chromosome"/>
</dbReference>
<evidence type="ECO:0000256" key="5">
    <source>
        <dbReference type="ARBA" id="ARBA00022801"/>
    </source>
</evidence>
<dbReference type="OrthoDB" id="9804325at2"/>
<comment type="catalytic activity">
    <reaction evidence="14 15">
        <text>ATP + H2O = ADP + phosphate + H(+)</text>
        <dbReference type="Rhea" id="RHEA:13065"/>
        <dbReference type="ChEBI" id="CHEBI:15377"/>
        <dbReference type="ChEBI" id="CHEBI:15378"/>
        <dbReference type="ChEBI" id="CHEBI:30616"/>
        <dbReference type="ChEBI" id="CHEBI:43474"/>
        <dbReference type="ChEBI" id="CHEBI:456216"/>
        <dbReference type="EC" id="5.6.2.4"/>
    </reaction>
</comment>
<keyword evidence="11" id="KW-0413">Isomerase</keyword>
<evidence type="ECO:0000313" key="19">
    <source>
        <dbReference type="Proteomes" id="UP000002366"/>
    </source>
</evidence>
<dbReference type="Gene3D" id="3.40.50.300">
    <property type="entry name" value="P-loop containing nucleotide triphosphate hydrolases"/>
    <property type="match status" value="2"/>
</dbReference>
<dbReference type="SMART" id="SM00490">
    <property type="entry name" value="HELICc"/>
    <property type="match status" value="1"/>
</dbReference>
<dbReference type="AlphaFoldDB" id="D5EG42"/>
<dbReference type="KEGG" id="aco:Amico_1407"/>
<keyword evidence="4 15" id="KW-0227">DNA damage</keyword>
<keyword evidence="3 15" id="KW-0547">Nucleotide-binding</keyword>
<dbReference type="InterPro" id="IPR004609">
    <property type="entry name" value="ATP-dep_DNA_helicase_RecG"/>
</dbReference>
<protein>
    <recommendedName>
        <fullName evidence="2 15">ATP-dependent DNA helicase RecG</fullName>
        <ecNumber evidence="13 15">5.6.2.4</ecNumber>
    </recommendedName>
</protein>
<dbReference type="GO" id="GO:0043138">
    <property type="term" value="F:3'-5' DNA helicase activity"/>
    <property type="evidence" value="ECO:0007669"/>
    <property type="project" value="UniProtKB-EC"/>
</dbReference>
<evidence type="ECO:0000256" key="10">
    <source>
        <dbReference type="ARBA" id="ARBA00023204"/>
    </source>
</evidence>